<evidence type="ECO:0000259" key="6">
    <source>
        <dbReference type="PROSITE" id="PS50949"/>
    </source>
</evidence>
<keyword evidence="7" id="KW-0808">Transferase</keyword>
<dbReference type="PROSITE" id="PS50949">
    <property type="entry name" value="HTH_GNTR"/>
    <property type="match status" value="1"/>
</dbReference>
<dbReference type="AlphaFoldDB" id="A0A6I6HBU2"/>
<protein>
    <submittedName>
        <fullName evidence="7">Aminotransferase class I/II-fold pyridoxal phosphate-dependent enzyme</fullName>
    </submittedName>
</protein>
<dbReference type="GO" id="GO:0008483">
    <property type="term" value="F:transaminase activity"/>
    <property type="evidence" value="ECO:0007669"/>
    <property type="project" value="UniProtKB-KW"/>
</dbReference>
<dbReference type="PANTHER" id="PTHR46577">
    <property type="entry name" value="HTH-TYPE TRANSCRIPTIONAL REGULATORY PROTEIN GABR"/>
    <property type="match status" value="1"/>
</dbReference>
<keyword evidence="4" id="KW-0238">DNA-binding</keyword>
<dbReference type="Proteomes" id="UP000425817">
    <property type="component" value="Chromosome"/>
</dbReference>
<dbReference type="InterPro" id="IPR051446">
    <property type="entry name" value="HTH_trans_reg/aminotransferase"/>
</dbReference>
<keyword evidence="3" id="KW-0805">Transcription regulation</keyword>
<dbReference type="OrthoDB" id="9804020at2"/>
<dbReference type="GO" id="GO:0003700">
    <property type="term" value="F:DNA-binding transcription factor activity"/>
    <property type="evidence" value="ECO:0007669"/>
    <property type="project" value="InterPro"/>
</dbReference>
<dbReference type="InterPro" id="IPR015421">
    <property type="entry name" value="PyrdxlP-dep_Trfase_major"/>
</dbReference>
<keyword evidence="7" id="KW-0032">Aminotransferase</keyword>
<dbReference type="CDD" id="cd07377">
    <property type="entry name" value="WHTH_GntR"/>
    <property type="match status" value="1"/>
</dbReference>
<dbReference type="GO" id="GO:0003677">
    <property type="term" value="F:DNA binding"/>
    <property type="evidence" value="ECO:0007669"/>
    <property type="project" value="UniProtKB-KW"/>
</dbReference>
<evidence type="ECO:0000256" key="1">
    <source>
        <dbReference type="ARBA" id="ARBA00005384"/>
    </source>
</evidence>
<dbReference type="Pfam" id="PF00392">
    <property type="entry name" value="GntR"/>
    <property type="match status" value="1"/>
</dbReference>
<keyword evidence="5" id="KW-0804">Transcription</keyword>
<evidence type="ECO:0000256" key="3">
    <source>
        <dbReference type="ARBA" id="ARBA00023015"/>
    </source>
</evidence>
<evidence type="ECO:0000256" key="4">
    <source>
        <dbReference type="ARBA" id="ARBA00023125"/>
    </source>
</evidence>
<evidence type="ECO:0000256" key="5">
    <source>
        <dbReference type="ARBA" id="ARBA00023163"/>
    </source>
</evidence>
<evidence type="ECO:0000313" key="7">
    <source>
        <dbReference type="EMBL" id="QGW82526.1"/>
    </source>
</evidence>
<dbReference type="InterPro" id="IPR036390">
    <property type="entry name" value="WH_DNA-bd_sf"/>
</dbReference>
<name>A0A6I6HBU2_VARPD</name>
<organism evidence="7 8">
    <name type="scientific">Variovorax paradoxus</name>
    <dbReference type="NCBI Taxonomy" id="34073"/>
    <lineage>
        <taxon>Bacteria</taxon>
        <taxon>Pseudomonadati</taxon>
        <taxon>Pseudomonadota</taxon>
        <taxon>Betaproteobacteria</taxon>
        <taxon>Burkholderiales</taxon>
        <taxon>Comamonadaceae</taxon>
        <taxon>Variovorax</taxon>
    </lineage>
</organism>
<sequence length="507" mass="54757">MPRTANTPEVPAIGQLDRKAGGLARQLAHKLRQAVKRGDLQAGEILPSTRALAISLGVARGTVLEAFEQLIAEGFLEAEQGGSTRVAASLADMPLVGADAREGKASGKPLPLPLPSAAFAQIARQFMPLPPVPFAVSVPAGVAAPGEVWRRLGNQIRARGKGMPSGYGDPQGALPLRQAIAEYVRRSRSVRCDPAQVIVTTGTQQGLYLACLVLLGNEDHAWVENPAYWGITAILETLGPKGRMVRVPVDSEGLIVEEGLRLRPDARAAFVTPSHQYPLGMPLSMARRNALLNWARANAAWVVEDDYDSELRYAGHPFPSMQGLDPDHVIYLGTFSKILFPSLRLGYAVVPPRLVDAFCGARMLLDRHPPSADQHVLAAFIAEGHLDRHIRRIRGVYGECRSQLSQLFQEMLPRDLAWLQPSDQGMHSVLWLAPGIDDQAVSIQAARAGVAVRPVSRMYAEGSERSGLILGLGAFTADEFADAARRLASIITAAAPTGRRRVRSAIR</sequence>
<proteinExistence type="inferred from homology"/>
<dbReference type="Pfam" id="PF00155">
    <property type="entry name" value="Aminotran_1_2"/>
    <property type="match status" value="1"/>
</dbReference>
<dbReference type="PANTHER" id="PTHR46577:SF1">
    <property type="entry name" value="HTH-TYPE TRANSCRIPTIONAL REGULATORY PROTEIN GABR"/>
    <property type="match status" value="1"/>
</dbReference>
<reference evidence="7 8" key="1">
    <citation type="submission" date="2019-12" db="EMBL/GenBank/DDBJ databases">
        <title>Hybrid Genome Assemblies of two High G+C Isolates from Undergraduate Microbiology Courses.</title>
        <authorList>
            <person name="Ne Ville C.J."/>
            <person name="Enright D."/>
            <person name="Hernandez I."/>
            <person name="Dodsworth J."/>
            <person name="Orwin P.M."/>
        </authorList>
    </citation>
    <scope>NUCLEOTIDE SEQUENCE [LARGE SCALE GENOMIC DNA]</scope>
    <source>
        <strain evidence="7 8">CSUSB</strain>
    </source>
</reference>
<dbReference type="PRINTS" id="PR00035">
    <property type="entry name" value="HTHGNTR"/>
</dbReference>
<dbReference type="InterPro" id="IPR015424">
    <property type="entry name" value="PyrdxlP-dep_Trfase"/>
</dbReference>
<dbReference type="SUPFAM" id="SSF53383">
    <property type="entry name" value="PLP-dependent transferases"/>
    <property type="match status" value="1"/>
</dbReference>
<evidence type="ECO:0000256" key="2">
    <source>
        <dbReference type="ARBA" id="ARBA00022898"/>
    </source>
</evidence>
<dbReference type="InterPro" id="IPR000524">
    <property type="entry name" value="Tscrpt_reg_HTH_GntR"/>
</dbReference>
<dbReference type="CDD" id="cd00609">
    <property type="entry name" value="AAT_like"/>
    <property type="match status" value="1"/>
</dbReference>
<dbReference type="EMBL" id="CP046622">
    <property type="protein sequence ID" value="QGW82526.1"/>
    <property type="molecule type" value="Genomic_DNA"/>
</dbReference>
<dbReference type="InterPro" id="IPR036388">
    <property type="entry name" value="WH-like_DNA-bd_sf"/>
</dbReference>
<dbReference type="RefSeq" id="WP_157613864.1">
    <property type="nucleotide sequence ID" value="NZ_CP046622.1"/>
</dbReference>
<feature type="domain" description="HTH gntR-type" evidence="6">
    <location>
        <begin position="21"/>
        <end position="89"/>
    </location>
</feature>
<dbReference type="Gene3D" id="1.10.10.10">
    <property type="entry name" value="Winged helix-like DNA-binding domain superfamily/Winged helix DNA-binding domain"/>
    <property type="match status" value="1"/>
</dbReference>
<accession>A0A6I6HBU2</accession>
<dbReference type="SUPFAM" id="SSF46785">
    <property type="entry name" value="Winged helix' DNA-binding domain"/>
    <property type="match status" value="1"/>
</dbReference>
<keyword evidence="2" id="KW-0663">Pyridoxal phosphate</keyword>
<dbReference type="GO" id="GO:0030170">
    <property type="term" value="F:pyridoxal phosphate binding"/>
    <property type="evidence" value="ECO:0007669"/>
    <property type="project" value="InterPro"/>
</dbReference>
<dbReference type="Gene3D" id="3.40.640.10">
    <property type="entry name" value="Type I PLP-dependent aspartate aminotransferase-like (Major domain)"/>
    <property type="match status" value="1"/>
</dbReference>
<comment type="similarity">
    <text evidence="1">In the C-terminal section; belongs to the class-I pyridoxal-phosphate-dependent aminotransferase family.</text>
</comment>
<dbReference type="SMART" id="SM00345">
    <property type="entry name" value="HTH_GNTR"/>
    <property type="match status" value="1"/>
</dbReference>
<evidence type="ECO:0000313" key="8">
    <source>
        <dbReference type="Proteomes" id="UP000425817"/>
    </source>
</evidence>
<dbReference type="InterPro" id="IPR004839">
    <property type="entry name" value="Aminotransferase_I/II_large"/>
</dbReference>
<gene>
    <name evidence="7" type="ORF">GOQ09_13465</name>
</gene>